<dbReference type="Pfam" id="PF16732">
    <property type="entry name" value="ComP_DUS"/>
    <property type="match status" value="1"/>
</dbReference>
<keyword evidence="1" id="KW-1133">Transmembrane helix</keyword>
<dbReference type="OrthoDB" id="5296638at2"/>
<proteinExistence type="predicted"/>
<evidence type="ECO:0000256" key="1">
    <source>
        <dbReference type="SAM" id="Phobius"/>
    </source>
</evidence>
<name>A0A1G7TN28_9GAMM</name>
<dbReference type="GO" id="GO:0043683">
    <property type="term" value="P:type IV pilus assembly"/>
    <property type="evidence" value="ECO:0007669"/>
    <property type="project" value="InterPro"/>
</dbReference>
<keyword evidence="1" id="KW-0472">Membrane</keyword>
<dbReference type="EMBL" id="FNCI01000011">
    <property type="protein sequence ID" value="SDG36512.1"/>
    <property type="molecule type" value="Genomic_DNA"/>
</dbReference>
<dbReference type="Proteomes" id="UP000198641">
    <property type="component" value="Unassembled WGS sequence"/>
</dbReference>
<keyword evidence="1" id="KW-0812">Transmembrane</keyword>
<keyword evidence="3" id="KW-1185">Reference proteome</keyword>
<dbReference type="SUPFAM" id="SSF54523">
    <property type="entry name" value="Pili subunits"/>
    <property type="match status" value="1"/>
</dbReference>
<feature type="transmembrane region" description="Helical" evidence="1">
    <location>
        <begin position="12"/>
        <end position="32"/>
    </location>
</feature>
<dbReference type="InterPro" id="IPR031982">
    <property type="entry name" value="PilE-like"/>
</dbReference>
<reference evidence="2 3" key="1">
    <citation type="submission" date="2016-10" db="EMBL/GenBank/DDBJ databases">
        <authorList>
            <person name="de Groot N.N."/>
        </authorList>
    </citation>
    <scope>NUCLEOTIDE SEQUENCE [LARGE SCALE GENOMIC DNA]</scope>
    <source>
        <strain evidence="2 3">BH539</strain>
    </source>
</reference>
<dbReference type="InterPro" id="IPR012902">
    <property type="entry name" value="N_methyl_site"/>
</dbReference>
<protein>
    <submittedName>
        <fullName evidence="2">Type IV pilus assembly protein PilE</fullName>
    </submittedName>
</protein>
<gene>
    <name evidence="2" type="ORF">SAMN05216571_11116</name>
</gene>
<sequence length="140" mass="15168">MRSGLSRGFTLIELLIAVAIIAILASIAYPSYQRYVTDTWRTRASACLDELAQGMERRYTETFSYKNDNQPLPNAECVSELANANRYTLAFADKEPTAQSFKIEASPTGPQAPDAECGTLSLDQTGQASISGSGTVAQCF</sequence>
<dbReference type="Gene3D" id="3.30.700.10">
    <property type="entry name" value="Glycoprotein, Type 4 Pilin"/>
    <property type="match status" value="1"/>
</dbReference>
<evidence type="ECO:0000313" key="3">
    <source>
        <dbReference type="Proteomes" id="UP000198641"/>
    </source>
</evidence>
<dbReference type="Pfam" id="PF07963">
    <property type="entry name" value="N_methyl"/>
    <property type="match status" value="1"/>
</dbReference>
<dbReference type="NCBIfam" id="TIGR02532">
    <property type="entry name" value="IV_pilin_GFxxxE"/>
    <property type="match status" value="1"/>
</dbReference>
<dbReference type="RefSeq" id="WP_092527017.1">
    <property type="nucleotide sequence ID" value="NZ_FNCI01000011.1"/>
</dbReference>
<dbReference type="PANTHER" id="PTHR30093:SF47">
    <property type="entry name" value="TYPE IV PILUS NON-CORE MINOR PILIN PILE"/>
    <property type="match status" value="1"/>
</dbReference>
<evidence type="ECO:0000313" key="2">
    <source>
        <dbReference type="EMBL" id="SDG36512.1"/>
    </source>
</evidence>
<dbReference type="AlphaFoldDB" id="A0A1G7TN28"/>
<dbReference type="STRING" id="284577.SAMN05216571_11116"/>
<dbReference type="PROSITE" id="PS00409">
    <property type="entry name" value="PROKAR_NTER_METHYL"/>
    <property type="match status" value="1"/>
</dbReference>
<accession>A0A1G7TN28</accession>
<organism evidence="2 3">
    <name type="scientific">Onishia taeanensis</name>
    <dbReference type="NCBI Taxonomy" id="284577"/>
    <lineage>
        <taxon>Bacteria</taxon>
        <taxon>Pseudomonadati</taxon>
        <taxon>Pseudomonadota</taxon>
        <taxon>Gammaproteobacteria</taxon>
        <taxon>Oceanospirillales</taxon>
        <taxon>Halomonadaceae</taxon>
        <taxon>Onishia</taxon>
    </lineage>
</organism>
<dbReference type="PANTHER" id="PTHR30093">
    <property type="entry name" value="GENERAL SECRETION PATHWAY PROTEIN G"/>
    <property type="match status" value="1"/>
</dbReference>
<dbReference type="InterPro" id="IPR045584">
    <property type="entry name" value="Pilin-like"/>
</dbReference>